<accession>A0AA97D007</accession>
<dbReference type="RefSeq" id="WP_420040023.1">
    <property type="nucleotide sequence ID" value="NZ_CP128986.1"/>
</dbReference>
<dbReference type="PANTHER" id="PTHR33371">
    <property type="entry name" value="INTERMEMBRANE PHOSPHOLIPID TRANSPORT SYSTEM BINDING PROTEIN MLAD-RELATED"/>
    <property type="match status" value="1"/>
</dbReference>
<organism evidence="2">
    <name type="scientific">Gordonia sp. MP11Mi</name>
    <dbReference type="NCBI Taxonomy" id="3022769"/>
    <lineage>
        <taxon>Bacteria</taxon>
        <taxon>Bacillati</taxon>
        <taxon>Actinomycetota</taxon>
        <taxon>Actinomycetes</taxon>
        <taxon>Mycobacteriales</taxon>
        <taxon>Gordoniaceae</taxon>
        <taxon>Gordonia</taxon>
    </lineage>
</organism>
<sequence>MRLGKGLLACLCLGVVLLVAAGYIAVRVLDVDPRRDEIAVTVTMNETGGLMDTSSVALHGLNIGRVTSIVTGLDGVDVSVRLDASYPVPTSSKVVVQNLSPAGEQYLDFRPDSSAGPYLADGARIGREQVVESATVGSVLSRIDRVGELLDPDVVGRMGELLKAVTVDRAALTSSKAIAEFMSATIGDKATTIRRLFATAQRLDMRVMAIDGPNKLRPVAGTLAQLGPALASVIRQLENFGTMSAKDDVWNSQIGPFMDRLLKDLNVLLPEVGGIAGALAPVTAQLRGIRVNMNAFTDLWGQAFPEGGPMRVQLMVK</sequence>
<evidence type="ECO:0000313" key="2">
    <source>
        <dbReference type="EMBL" id="WOC14270.1"/>
    </source>
</evidence>
<dbReference type="EMBL" id="CP128986">
    <property type="protein sequence ID" value="WOC14270.1"/>
    <property type="molecule type" value="Genomic_DNA"/>
</dbReference>
<dbReference type="GO" id="GO:0005576">
    <property type="term" value="C:extracellular region"/>
    <property type="evidence" value="ECO:0007669"/>
    <property type="project" value="TreeGrafter"/>
</dbReference>
<evidence type="ECO:0000259" key="1">
    <source>
        <dbReference type="Pfam" id="PF02470"/>
    </source>
</evidence>
<name>A0AA97D007_9ACTN</name>
<gene>
    <name evidence="2" type="ORF">MP11Mi_33840</name>
</gene>
<reference evidence="2" key="1">
    <citation type="submission" date="2023-06" db="EMBL/GenBank/DDBJ databases">
        <title>Gordonia sp. nov. and Pseudochrobactrum sp. nov., two species isolated from the burying beetle Nicrophorus vespilloides.</title>
        <authorList>
            <person name="Poehlein A."/>
            <person name="Guzman J."/>
            <person name="Daniel R."/>
            <person name="Vilcinskas A."/>
        </authorList>
    </citation>
    <scope>NUCLEOTIDE SEQUENCE</scope>
    <source>
        <strain evidence="2">MP11Mi</strain>
    </source>
</reference>
<dbReference type="InterPro" id="IPR003399">
    <property type="entry name" value="Mce/MlaD"/>
</dbReference>
<protein>
    <recommendedName>
        <fullName evidence="1">Mce/MlaD domain-containing protein</fullName>
    </recommendedName>
</protein>
<proteinExistence type="predicted"/>
<dbReference type="InterPro" id="IPR052336">
    <property type="entry name" value="MlaD_Phospholipid_Transporter"/>
</dbReference>
<feature type="domain" description="Mce/MlaD" evidence="1">
    <location>
        <begin position="39"/>
        <end position="111"/>
    </location>
</feature>
<dbReference type="AlphaFoldDB" id="A0AA97D007"/>
<dbReference type="PANTHER" id="PTHR33371:SF16">
    <property type="entry name" value="MCE-FAMILY PROTEIN MCE3F"/>
    <property type="match status" value="1"/>
</dbReference>
<dbReference type="Pfam" id="PF02470">
    <property type="entry name" value="MlaD"/>
    <property type="match status" value="1"/>
</dbReference>